<comment type="caution">
    <text evidence="2">The sequence shown here is derived from an EMBL/GenBank/DDBJ whole genome shotgun (WGS) entry which is preliminary data.</text>
</comment>
<proteinExistence type="predicted"/>
<feature type="domain" description="N-acetyltransferase" evidence="1">
    <location>
        <begin position="4"/>
        <end position="167"/>
    </location>
</feature>
<evidence type="ECO:0000313" key="2">
    <source>
        <dbReference type="EMBL" id="RZF22272.1"/>
    </source>
</evidence>
<dbReference type="InterPro" id="IPR016181">
    <property type="entry name" value="Acyl_CoA_acyltransferase"/>
</dbReference>
<dbReference type="PROSITE" id="PS51186">
    <property type="entry name" value="GNAT"/>
    <property type="match status" value="1"/>
</dbReference>
<dbReference type="CDD" id="cd04301">
    <property type="entry name" value="NAT_SF"/>
    <property type="match status" value="1"/>
</dbReference>
<reference evidence="3" key="1">
    <citation type="journal article" date="2019" name="Int. J. Syst. Evol. Microbiol.">
        <title>Halobacteriovorax valvorus sp. nov., a novel prokaryotic predator isolated from coastal seawater of China.</title>
        <authorList>
            <person name="Chen M.-X."/>
        </authorList>
    </citation>
    <scope>NUCLEOTIDE SEQUENCE [LARGE SCALE GENOMIC DNA]</scope>
    <source>
        <strain evidence="3">BL9</strain>
    </source>
</reference>
<dbReference type="Proteomes" id="UP000443582">
    <property type="component" value="Unassembled WGS sequence"/>
</dbReference>
<gene>
    <name evidence="2" type="ORF">DAY19_00465</name>
</gene>
<dbReference type="Gene3D" id="3.40.630.30">
    <property type="match status" value="1"/>
</dbReference>
<evidence type="ECO:0000313" key="3">
    <source>
        <dbReference type="Proteomes" id="UP000443582"/>
    </source>
</evidence>
<dbReference type="Pfam" id="PF00583">
    <property type="entry name" value="Acetyltransf_1"/>
    <property type="match status" value="1"/>
</dbReference>
<accession>A0ABY0II38</accession>
<organism evidence="2 3">
    <name type="scientific">Halobacteriovorax vibrionivorans</name>
    <dbReference type="NCBI Taxonomy" id="2152716"/>
    <lineage>
        <taxon>Bacteria</taxon>
        <taxon>Pseudomonadati</taxon>
        <taxon>Bdellovibrionota</taxon>
        <taxon>Bacteriovoracia</taxon>
        <taxon>Bacteriovoracales</taxon>
        <taxon>Halobacteriovoraceae</taxon>
        <taxon>Halobacteriovorax</taxon>
    </lineage>
</organism>
<protein>
    <submittedName>
        <fullName evidence="2">N-acetyltransferase</fullName>
    </submittedName>
</protein>
<keyword evidence="3" id="KW-1185">Reference proteome</keyword>
<dbReference type="SUPFAM" id="SSF55729">
    <property type="entry name" value="Acyl-CoA N-acyltransferases (Nat)"/>
    <property type="match status" value="1"/>
</dbReference>
<dbReference type="EMBL" id="QDKL01000001">
    <property type="protein sequence ID" value="RZF22272.1"/>
    <property type="molecule type" value="Genomic_DNA"/>
</dbReference>
<evidence type="ECO:0000259" key="1">
    <source>
        <dbReference type="PROSITE" id="PS51186"/>
    </source>
</evidence>
<dbReference type="InterPro" id="IPR000182">
    <property type="entry name" value="GNAT_dom"/>
</dbReference>
<name>A0ABY0II38_9BACT</name>
<sequence>MKEIDIQILNSQDFNKYYYKYKNDVFEDDHSYVLWDILSETELSNVKRLQENLGEPFKLCLAAFDKEGNFLGWSWGYQESSTTFYMCNSAVLPQYRRQGIYGAILDKCLAILEAEGFQMVYSRHCATNNSVIIPKLKAGFLISKMELDDKFGVLIHLHHYFNEKRKKVMDYRAGQIRPDADIKKLFKI</sequence>
<dbReference type="RefSeq" id="WP_114705217.1">
    <property type="nucleotide sequence ID" value="NZ_QDKL01000001.1"/>
</dbReference>